<dbReference type="AlphaFoldDB" id="A0A1D9FZZ4"/>
<accession>A0A1D9FZZ4</accession>
<proteinExistence type="predicted"/>
<sequence>MANLIVFGLLVVYGYGVWKFWRGFERTDFSRSLTNRISLSLLWPALIVANKSYRKNFTKALKGR</sequence>
<evidence type="ECO:0000313" key="1">
    <source>
        <dbReference type="EMBL" id="AOY80901.1"/>
    </source>
</evidence>
<organism evidence="1 2">
    <name type="scientific">Moorena producens (strain JHB)</name>
    <dbReference type="NCBI Taxonomy" id="1454205"/>
    <lineage>
        <taxon>Bacteria</taxon>
        <taxon>Bacillati</taxon>
        <taxon>Cyanobacteriota</taxon>
        <taxon>Cyanophyceae</taxon>
        <taxon>Coleofasciculales</taxon>
        <taxon>Coleofasciculaceae</taxon>
        <taxon>Moorena</taxon>
    </lineage>
</organism>
<name>A0A1D9FZZ4_MOOP1</name>
<reference evidence="2" key="1">
    <citation type="submission" date="2016-10" db="EMBL/GenBank/DDBJ databases">
        <title>Comparative genomics uncovers the prolific and rare metabolic potential of the cyanobacterial genus Moorea.</title>
        <authorList>
            <person name="Leao T."/>
            <person name="Castelao G."/>
            <person name="Korobeynikov A."/>
            <person name="Monroe E.A."/>
            <person name="Podell S."/>
            <person name="Glukhov E."/>
            <person name="Allen E."/>
            <person name="Gerwick W.H."/>
            <person name="Gerwick L."/>
        </authorList>
    </citation>
    <scope>NUCLEOTIDE SEQUENCE [LARGE SCALE GENOMIC DNA]</scope>
    <source>
        <strain evidence="2">JHB</strain>
    </source>
</reference>
<evidence type="ECO:0000313" key="2">
    <source>
        <dbReference type="Proteomes" id="UP000176944"/>
    </source>
</evidence>
<dbReference type="EMBL" id="CP017708">
    <property type="protein sequence ID" value="AOY80901.1"/>
    <property type="molecule type" value="Genomic_DNA"/>
</dbReference>
<protein>
    <submittedName>
        <fullName evidence="1">Uncharacterized protein</fullName>
    </submittedName>
</protein>
<dbReference type="Proteomes" id="UP000176944">
    <property type="component" value="Chromosome"/>
</dbReference>
<gene>
    <name evidence="1" type="ORF">BJP36_14300</name>
</gene>